<dbReference type="KEGG" id="bcx:BCA_1934"/>
<sequence>MDIYKSIIFGIKNISRYFITKTMEYKVHIFVILVVLAIFLYAFNLEISNNKAKGFLDKSFWLDNLLPNIIADMIGIIFTSFIIAGLFSRNNKRAEEKRIYGILGRDYQRLINILNRNYLYLLKKDEIYLSSFITDYTVNFELNSIARKKDSTIDFSLLIKTYKAWDVSTSSPVYDNFITMVPKIEEWDNLVWDHLKDVEELFRRKRKMELKLKQLDDNSDEYKIKILEYDKLKTEIHDAVFIDTSIDNNLLDVDVPDAFTACSKLYKSKIQEFYDKYNFIIPIDIRVSFAELDKNLQIASSKIHSYTKPNPYFINENNDIDVKKKEILSILVVISQDLVNLSGYFKNVK</sequence>
<evidence type="ECO:0000313" key="3">
    <source>
        <dbReference type="EMBL" id="ACO29665.1"/>
    </source>
</evidence>
<proteinExistence type="predicted"/>
<keyword evidence="2" id="KW-0812">Transmembrane</keyword>
<dbReference type="Proteomes" id="UP000002210">
    <property type="component" value="Chromosome"/>
</dbReference>
<dbReference type="RefSeq" id="WP_000356135.1">
    <property type="nucleotide sequence ID" value="NC_012472.1"/>
</dbReference>
<evidence type="ECO:0000256" key="1">
    <source>
        <dbReference type="SAM" id="Coils"/>
    </source>
</evidence>
<dbReference type="AlphaFoldDB" id="A0A158RR05"/>
<dbReference type="EMBL" id="CP001407">
    <property type="protein sequence ID" value="ACO29665.1"/>
    <property type="molecule type" value="Genomic_DNA"/>
</dbReference>
<organism evidence="3 4">
    <name type="scientific">Bacillus cereus (strain 03BB102)</name>
    <dbReference type="NCBI Taxonomy" id="572264"/>
    <lineage>
        <taxon>Bacteria</taxon>
        <taxon>Bacillati</taxon>
        <taxon>Bacillota</taxon>
        <taxon>Bacilli</taxon>
        <taxon>Bacillales</taxon>
        <taxon>Bacillaceae</taxon>
        <taxon>Bacillus</taxon>
        <taxon>Bacillus cereus group</taxon>
    </lineage>
</organism>
<dbReference type="PATRIC" id="fig|572264.18.peg.1880"/>
<feature type="coiled-coil region" evidence="1">
    <location>
        <begin position="198"/>
        <end position="225"/>
    </location>
</feature>
<name>A0A158RR05_BACC3</name>
<keyword evidence="2" id="KW-0472">Membrane</keyword>
<keyword evidence="1" id="KW-0175">Coiled coil</keyword>
<protein>
    <submittedName>
        <fullName evidence="3">Uncharacterized protein</fullName>
    </submittedName>
</protein>
<feature type="transmembrane region" description="Helical" evidence="2">
    <location>
        <begin position="65"/>
        <end position="88"/>
    </location>
</feature>
<reference evidence="3 4" key="1">
    <citation type="submission" date="2009-02" db="EMBL/GenBank/DDBJ databases">
        <title>Genome sequence of Bacillus cereus 03BB102.</title>
        <authorList>
            <person name="Dodson R.J."/>
            <person name="Jackson P."/>
            <person name="Munk A.C."/>
            <person name="Brettin T."/>
            <person name="Bruce D."/>
            <person name="Detter C."/>
            <person name="Tapia R."/>
            <person name="Han C."/>
            <person name="Sutton G."/>
            <person name="Sims D."/>
        </authorList>
    </citation>
    <scope>NUCLEOTIDE SEQUENCE [LARGE SCALE GENOMIC DNA]</scope>
    <source>
        <strain evidence="3 4">03BB102</strain>
    </source>
</reference>
<keyword evidence="2" id="KW-1133">Transmembrane helix</keyword>
<gene>
    <name evidence="3" type="ordered locus">BCA_1934</name>
</gene>
<accession>A0A158RR05</accession>
<feature type="transmembrane region" description="Helical" evidence="2">
    <location>
        <begin position="25"/>
        <end position="45"/>
    </location>
</feature>
<evidence type="ECO:0000256" key="2">
    <source>
        <dbReference type="SAM" id="Phobius"/>
    </source>
</evidence>
<evidence type="ECO:0000313" key="4">
    <source>
        <dbReference type="Proteomes" id="UP000002210"/>
    </source>
</evidence>